<dbReference type="EMBL" id="BARS01035684">
    <property type="protein sequence ID" value="GAG21329.1"/>
    <property type="molecule type" value="Genomic_DNA"/>
</dbReference>
<protein>
    <submittedName>
        <fullName evidence="1">Uncharacterized protein</fullName>
    </submittedName>
</protein>
<evidence type="ECO:0000313" key="1">
    <source>
        <dbReference type="EMBL" id="GAG21329.1"/>
    </source>
</evidence>
<gene>
    <name evidence="1" type="ORF">S01H1_54949</name>
</gene>
<accession>X0VSB9</accession>
<sequence length="49" mass="5577">MSINIKVNKRTSDQLTALSAKRKIAMCQNKTKQDIVAELINLAYIKEIK</sequence>
<name>X0VSB9_9ZZZZ</name>
<dbReference type="AlphaFoldDB" id="X0VSB9"/>
<proteinExistence type="predicted"/>
<organism evidence="1">
    <name type="scientific">marine sediment metagenome</name>
    <dbReference type="NCBI Taxonomy" id="412755"/>
    <lineage>
        <taxon>unclassified sequences</taxon>
        <taxon>metagenomes</taxon>
        <taxon>ecological metagenomes</taxon>
    </lineage>
</organism>
<reference evidence="1" key="1">
    <citation type="journal article" date="2014" name="Front. Microbiol.">
        <title>High frequency of phylogenetically diverse reductive dehalogenase-homologous genes in deep subseafloor sedimentary metagenomes.</title>
        <authorList>
            <person name="Kawai M."/>
            <person name="Futagami T."/>
            <person name="Toyoda A."/>
            <person name="Takaki Y."/>
            <person name="Nishi S."/>
            <person name="Hori S."/>
            <person name="Arai W."/>
            <person name="Tsubouchi T."/>
            <person name="Morono Y."/>
            <person name="Uchiyama I."/>
            <person name="Ito T."/>
            <person name="Fujiyama A."/>
            <person name="Inagaki F."/>
            <person name="Takami H."/>
        </authorList>
    </citation>
    <scope>NUCLEOTIDE SEQUENCE</scope>
    <source>
        <strain evidence="1">Expedition CK06-06</strain>
    </source>
</reference>
<comment type="caution">
    <text evidence="1">The sequence shown here is derived from an EMBL/GenBank/DDBJ whole genome shotgun (WGS) entry which is preliminary data.</text>
</comment>